<feature type="compositionally biased region" description="Low complexity" evidence="1">
    <location>
        <begin position="17"/>
        <end position="39"/>
    </location>
</feature>
<dbReference type="Proteomes" id="UP000550707">
    <property type="component" value="Unassembled WGS sequence"/>
</dbReference>
<sequence>MEALARAHFTASPSSRAAVTAPSSVESPPAAGPSEAPCPNAQGTIREIVLPRGLDLGLDLDWPSGPVRPSHRAAVPPGDGEMEFRRCQCVVGPARTELARPLNLSESQIRRHLGHAALPWHPGNSVGVRSNVGGVRHVLGSGIAASDGQECITLNTQLRKPESFREELGGQDVDLVHSRTNEVIPGAAAGDLWDRLQI</sequence>
<evidence type="ECO:0000313" key="3">
    <source>
        <dbReference type="Proteomes" id="UP000550707"/>
    </source>
</evidence>
<gene>
    <name evidence="2" type="ORF">HJG59_009071</name>
</gene>
<evidence type="ECO:0000313" key="2">
    <source>
        <dbReference type="EMBL" id="KAF6429766.1"/>
    </source>
</evidence>
<keyword evidence="3" id="KW-1185">Reference proteome</keyword>
<reference evidence="2 3" key="1">
    <citation type="journal article" date="2020" name="Nature">
        <title>Six reference-quality genomes reveal evolution of bat adaptations.</title>
        <authorList>
            <person name="Jebb D."/>
            <person name="Huang Z."/>
            <person name="Pippel M."/>
            <person name="Hughes G.M."/>
            <person name="Lavrichenko K."/>
            <person name="Devanna P."/>
            <person name="Winkler S."/>
            <person name="Jermiin L.S."/>
            <person name="Skirmuntt E.C."/>
            <person name="Katzourakis A."/>
            <person name="Burkitt-Gray L."/>
            <person name="Ray D.A."/>
            <person name="Sullivan K.A.M."/>
            <person name="Roscito J.G."/>
            <person name="Kirilenko B.M."/>
            <person name="Davalos L.M."/>
            <person name="Corthals A.P."/>
            <person name="Power M.L."/>
            <person name="Jones G."/>
            <person name="Ransome R.D."/>
            <person name="Dechmann D.K.N."/>
            <person name="Locatelli A.G."/>
            <person name="Puechmaille S.J."/>
            <person name="Fedrigo O."/>
            <person name="Jarvis E.D."/>
            <person name="Hiller M."/>
            <person name="Vernes S.C."/>
            <person name="Myers E.W."/>
            <person name="Teeling E.C."/>
        </authorList>
    </citation>
    <scope>NUCLEOTIDE SEQUENCE [LARGE SCALE GENOMIC DNA]</scope>
    <source>
        <strain evidence="2">MMolMol1</strain>
        <tissue evidence="2">Muscle</tissue>
    </source>
</reference>
<organism evidence="2 3">
    <name type="scientific">Molossus molossus</name>
    <name type="common">Pallas' mastiff bat</name>
    <name type="synonym">Vespertilio molossus</name>
    <dbReference type="NCBI Taxonomy" id="27622"/>
    <lineage>
        <taxon>Eukaryota</taxon>
        <taxon>Metazoa</taxon>
        <taxon>Chordata</taxon>
        <taxon>Craniata</taxon>
        <taxon>Vertebrata</taxon>
        <taxon>Euteleostomi</taxon>
        <taxon>Mammalia</taxon>
        <taxon>Eutheria</taxon>
        <taxon>Laurasiatheria</taxon>
        <taxon>Chiroptera</taxon>
        <taxon>Yangochiroptera</taxon>
        <taxon>Molossidae</taxon>
        <taxon>Molossus</taxon>
    </lineage>
</organism>
<comment type="caution">
    <text evidence="2">The sequence shown here is derived from an EMBL/GenBank/DDBJ whole genome shotgun (WGS) entry which is preliminary data.</text>
</comment>
<feature type="region of interest" description="Disordered" evidence="1">
    <location>
        <begin position="1"/>
        <end position="41"/>
    </location>
</feature>
<protein>
    <submittedName>
        <fullName evidence="2">Uncharacterized protein</fullName>
    </submittedName>
</protein>
<dbReference type="InParanoid" id="A0A7J8E3C1"/>
<name>A0A7J8E3C1_MOLMO</name>
<dbReference type="AlphaFoldDB" id="A0A7J8E3C1"/>
<accession>A0A7J8E3C1</accession>
<evidence type="ECO:0000256" key="1">
    <source>
        <dbReference type="SAM" id="MobiDB-lite"/>
    </source>
</evidence>
<dbReference type="EMBL" id="JACASF010000015">
    <property type="protein sequence ID" value="KAF6429766.1"/>
    <property type="molecule type" value="Genomic_DNA"/>
</dbReference>
<proteinExistence type="predicted"/>